<keyword evidence="2" id="KW-1185">Reference proteome</keyword>
<evidence type="ECO:0000313" key="1">
    <source>
        <dbReference type="EMBL" id="CAH7684847.1"/>
    </source>
</evidence>
<feature type="non-terminal residue" evidence="1">
    <location>
        <position position="313"/>
    </location>
</feature>
<proteinExistence type="predicted"/>
<feature type="non-terminal residue" evidence="1">
    <location>
        <position position="1"/>
    </location>
</feature>
<accession>A0AAV0BG33</accession>
<dbReference type="Proteomes" id="UP001153365">
    <property type="component" value="Unassembled WGS sequence"/>
</dbReference>
<protein>
    <submittedName>
        <fullName evidence="1">Uncharacterized protein</fullName>
    </submittedName>
</protein>
<comment type="caution">
    <text evidence="1">The sequence shown here is derived from an EMBL/GenBank/DDBJ whole genome shotgun (WGS) entry which is preliminary data.</text>
</comment>
<organism evidence="1 2">
    <name type="scientific">Phakopsora pachyrhizi</name>
    <name type="common">Asian soybean rust disease fungus</name>
    <dbReference type="NCBI Taxonomy" id="170000"/>
    <lineage>
        <taxon>Eukaryota</taxon>
        <taxon>Fungi</taxon>
        <taxon>Dikarya</taxon>
        <taxon>Basidiomycota</taxon>
        <taxon>Pucciniomycotina</taxon>
        <taxon>Pucciniomycetes</taxon>
        <taxon>Pucciniales</taxon>
        <taxon>Phakopsoraceae</taxon>
        <taxon>Phakopsora</taxon>
    </lineage>
</organism>
<dbReference type="AlphaFoldDB" id="A0AAV0BG33"/>
<reference evidence="1" key="1">
    <citation type="submission" date="2022-06" db="EMBL/GenBank/DDBJ databases">
        <authorList>
            <consortium name="SYNGENTA / RWTH Aachen University"/>
        </authorList>
    </citation>
    <scope>NUCLEOTIDE SEQUENCE</scope>
</reference>
<evidence type="ECO:0000313" key="2">
    <source>
        <dbReference type="Proteomes" id="UP001153365"/>
    </source>
</evidence>
<gene>
    <name evidence="1" type="ORF">PPACK8108_LOCUS19276</name>
</gene>
<sequence>ESQDRFDVIRLLRLSRQLKESREISSVQLLESYQGLIKLFGYYGLYTQLYAITNELFLNHSELINDQLWSTILESFLNCGRSVNIFLDRMNSESIRIGPKILNLLIRASTVDRNLVQVMHLLKQSVESDSIHQIDKVILSQLVNYLSENGLTKLSIDIFERFLTPIDQNRLGFTVDLLRNLVDRCDVESTLRCFRYLVKNHRDELIDDRIVLEDGLLNLINLQNLRTDLTVEVLKFLVLIKRRRNLESVKLIPIVGSLCKSSKPDVKRVMEILISSKDEMMMMELIEFYLMVGHLGGFENYQKILIISNRSEE</sequence>
<name>A0AAV0BG33_PHAPC</name>
<dbReference type="EMBL" id="CALTRL010005689">
    <property type="protein sequence ID" value="CAH7684847.1"/>
    <property type="molecule type" value="Genomic_DNA"/>
</dbReference>